<dbReference type="NCBIfam" id="NF033635">
    <property type="entry name" value="SLATT_fungal"/>
    <property type="match status" value="1"/>
</dbReference>
<dbReference type="InterPro" id="IPR041622">
    <property type="entry name" value="SLATT_fungi"/>
</dbReference>
<keyword evidence="4" id="KW-1185">Reference proteome</keyword>
<evidence type="ECO:0000313" key="3">
    <source>
        <dbReference type="EMBL" id="KAF2728826.1"/>
    </source>
</evidence>
<keyword evidence="1" id="KW-1133">Transmembrane helix</keyword>
<dbReference type="OrthoDB" id="4472872at2759"/>
<proteinExistence type="predicted"/>
<organism evidence="3 4">
    <name type="scientific">Polyplosphaeria fusca</name>
    <dbReference type="NCBI Taxonomy" id="682080"/>
    <lineage>
        <taxon>Eukaryota</taxon>
        <taxon>Fungi</taxon>
        <taxon>Dikarya</taxon>
        <taxon>Ascomycota</taxon>
        <taxon>Pezizomycotina</taxon>
        <taxon>Dothideomycetes</taxon>
        <taxon>Pleosporomycetidae</taxon>
        <taxon>Pleosporales</taxon>
        <taxon>Tetraplosphaeriaceae</taxon>
        <taxon>Polyplosphaeria</taxon>
    </lineage>
</organism>
<accession>A0A9P4QPX4</accession>
<evidence type="ECO:0000256" key="1">
    <source>
        <dbReference type="SAM" id="Phobius"/>
    </source>
</evidence>
<dbReference type="Proteomes" id="UP000799444">
    <property type="component" value="Unassembled WGS sequence"/>
</dbReference>
<evidence type="ECO:0000313" key="4">
    <source>
        <dbReference type="Proteomes" id="UP000799444"/>
    </source>
</evidence>
<dbReference type="EMBL" id="ML996265">
    <property type="protein sequence ID" value="KAF2728826.1"/>
    <property type="molecule type" value="Genomic_DNA"/>
</dbReference>
<dbReference type="PANTHER" id="PTHR38793:SF3">
    <property type="entry name" value="SMODS AND SLOG-ASSOCIATING 2TM EFFECTOR DOMAIN-CONTAINING PROTEIN"/>
    <property type="match status" value="1"/>
</dbReference>
<dbReference type="PANTHER" id="PTHR38793">
    <property type="entry name" value="SLATT_FUNGAL DOMAIN-CONTAINING PROTEIN-RELATED"/>
    <property type="match status" value="1"/>
</dbReference>
<sequence>MDFIPAAFRPGGRDRAKDVEDGFSDSTLQQSHATLQASTVVPQSRRGTIVQLNDDPLSVFRHMVGIHSTKSFVANNDKVNLAQHNNLHFDGRVAPNLGIYNRVCHREAVSKRNFKLSSLLINGCLGAQVIVAAALTAMGAANSSNVAVTAFGAINTVIAGILTYLKGSGLPNRLRYYENEWKKIREYIEQRERDFSRPDCKLDVHEIVHVIEQMYEEAKADVQSNTPDNYISISDIKARQSATNPQIPKVQGAHVQGKVKKLQDLELKYGHKITDFLETIAHKEEERLRALEKGIEHNAKGRVGEVAGFARDYEKDFEARKGRAEASVTEVGRDFERDVEARGARFGEFGRDVEARGARLAGLGREAEREGERYAGSVVRMGRAMDEEIHSLAPRKEQG</sequence>
<protein>
    <recommendedName>
        <fullName evidence="2">SMODS and SLOG-associating 2TM effector domain-containing protein</fullName>
    </recommendedName>
</protein>
<feature type="domain" description="SMODS and SLOG-associating 2TM effector" evidence="2">
    <location>
        <begin position="102"/>
        <end position="221"/>
    </location>
</feature>
<comment type="caution">
    <text evidence="3">The sequence shown here is derived from an EMBL/GenBank/DDBJ whole genome shotgun (WGS) entry which is preliminary data.</text>
</comment>
<keyword evidence="1" id="KW-0812">Transmembrane</keyword>
<dbReference type="Pfam" id="PF18142">
    <property type="entry name" value="SLATT_fungal"/>
    <property type="match status" value="1"/>
</dbReference>
<gene>
    <name evidence="3" type="ORF">EJ04DRAFT_590362</name>
</gene>
<name>A0A9P4QPX4_9PLEO</name>
<keyword evidence="1" id="KW-0472">Membrane</keyword>
<feature type="transmembrane region" description="Helical" evidence="1">
    <location>
        <begin position="119"/>
        <end position="140"/>
    </location>
</feature>
<evidence type="ECO:0000259" key="2">
    <source>
        <dbReference type="Pfam" id="PF18142"/>
    </source>
</evidence>
<feature type="transmembrane region" description="Helical" evidence="1">
    <location>
        <begin position="146"/>
        <end position="165"/>
    </location>
</feature>
<reference evidence="3" key="1">
    <citation type="journal article" date="2020" name="Stud. Mycol.">
        <title>101 Dothideomycetes genomes: a test case for predicting lifestyles and emergence of pathogens.</title>
        <authorList>
            <person name="Haridas S."/>
            <person name="Albert R."/>
            <person name="Binder M."/>
            <person name="Bloem J."/>
            <person name="Labutti K."/>
            <person name="Salamov A."/>
            <person name="Andreopoulos B."/>
            <person name="Baker S."/>
            <person name="Barry K."/>
            <person name="Bills G."/>
            <person name="Bluhm B."/>
            <person name="Cannon C."/>
            <person name="Castanera R."/>
            <person name="Culley D."/>
            <person name="Daum C."/>
            <person name="Ezra D."/>
            <person name="Gonzalez J."/>
            <person name="Henrissat B."/>
            <person name="Kuo A."/>
            <person name="Liang C."/>
            <person name="Lipzen A."/>
            <person name="Lutzoni F."/>
            <person name="Magnuson J."/>
            <person name="Mondo S."/>
            <person name="Nolan M."/>
            <person name="Ohm R."/>
            <person name="Pangilinan J."/>
            <person name="Park H.-J."/>
            <person name="Ramirez L."/>
            <person name="Alfaro M."/>
            <person name="Sun H."/>
            <person name="Tritt A."/>
            <person name="Yoshinaga Y."/>
            <person name="Zwiers L.-H."/>
            <person name="Turgeon B."/>
            <person name="Goodwin S."/>
            <person name="Spatafora J."/>
            <person name="Crous P."/>
            <person name="Grigoriev I."/>
        </authorList>
    </citation>
    <scope>NUCLEOTIDE SEQUENCE</scope>
    <source>
        <strain evidence="3">CBS 125425</strain>
    </source>
</reference>
<dbReference type="AlphaFoldDB" id="A0A9P4QPX4"/>